<evidence type="ECO:0000256" key="5">
    <source>
        <dbReference type="ARBA" id="ARBA00022946"/>
    </source>
</evidence>
<dbReference type="GO" id="GO:0015979">
    <property type="term" value="P:photosynthesis"/>
    <property type="evidence" value="ECO:0007669"/>
    <property type="project" value="UniProtKB-KW"/>
</dbReference>
<evidence type="ECO:0000256" key="10">
    <source>
        <dbReference type="ARBA" id="ARBA00032148"/>
    </source>
</evidence>
<dbReference type="PANTHER" id="PTHR31407:SF6">
    <property type="entry name" value="OXYGEN-EVOLVING ENHANCER PROTEIN 2-1, CHLOROPLASTIC"/>
    <property type="match status" value="1"/>
</dbReference>
<evidence type="ECO:0000256" key="11">
    <source>
        <dbReference type="ARBA" id="ARBA00035638"/>
    </source>
</evidence>
<dbReference type="Gene3D" id="3.40.1000.10">
    <property type="entry name" value="Mog1/PsbP, alpha/beta/alpha sandwich"/>
    <property type="match status" value="2"/>
</dbReference>
<evidence type="ECO:0000256" key="7">
    <source>
        <dbReference type="ARBA" id="ARBA00023276"/>
    </source>
</evidence>
<dbReference type="InterPro" id="IPR016123">
    <property type="entry name" value="Mog1/PsbP_a/b/a-sand"/>
</dbReference>
<dbReference type="InterPro" id="IPR002683">
    <property type="entry name" value="PsbP_C"/>
</dbReference>
<evidence type="ECO:0000259" key="13">
    <source>
        <dbReference type="Pfam" id="PF01789"/>
    </source>
</evidence>
<dbReference type="Pfam" id="PF01789">
    <property type="entry name" value="PsbP"/>
    <property type="match status" value="1"/>
</dbReference>
<organism evidence="14 15">
    <name type="scientific">Malus baccata</name>
    <name type="common">Siberian crab apple</name>
    <name type="synonym">Pyrus baccata</name>
    <dbReference type="NCBI Taxonomy" id="106549"/>
    <lineage>
        <taxon>Eukaryota</taxon>
        <taxon>Viridiplantae</taxon>
        <taxon>Streptophyta</taxon>
        <taxon>Embryophyta</taxon>
        <taxon>Tracheophyta</taxon>
        <taxon>Spermatophyta</taxon>
        <taxon>Magnoliopsida</taxon>
        <taxon>eudicotyledons</taxon>
        <taxon>Gunneridae</taxon>
        <taxon>Pentapetalae</taxon>
        <taxon>rosids</taxon>
        <taxon>fabids</taxon>
        <taxon>Rosales</taxon>
        <taxon>Rosaceae</taxon>
        <taxon>Amygdaloideae</taxon>
        <taxon>Maleae</taxon>
        <taxon>Malus</taxon>
    </lineage>
</organism>
<dbReference type="GO" id="GO:0009654">
    <property type="term" value="C:photosystem II oxygen evolving complex"/>
    <property type="evidence" value="ECO:0007669"/>
    <property type="project" value="InterPro"/>
</dbReference>
<comment type="caution">
    <text evidence="14">The sequence shown here is derived from an EMBL/GenBank/DDBJ whole genome shotgun (WGS) entry which is preliminary data.</text>
</comment>
<evidence type="ECO:0000256" key="3">
    <source>
        <dbReference type="ARBA" id="ARBA00022531"/>
    </source>
</evidence>
<evidence type="ECO:0000256" key="12">
    <source>
        <dbReference type="ARBA" id="ARBA00046272"/>
    </source>
</evidence>
<protein>
    <recommendedName>
        <fullName evidence="10">23 kDa subunit of oxygen evolving system of photosystem II</fullName>
    </recommendedName>
    <alternativeName>
        <fullName evidence="9">23 kDa thylakoid membrane protein</fullName>
    </alternativeName>
    <alternativeName>
        <fullName evidence="8">OEC 23 kDa subunit</fullName>
    </alternativeName>
</protein>
<dbReference type="AlphaFoldDB" id="A0A540KLG5"/>
<keyword evidence="15" id="KW-1185">Reference proteome</keyword>
<name>A0A540KLG5_MALBA</name>
<keyword evidence="7" id="KW-0604">Photosystem II</keyword>
<evidence type="ECO:0000256" key="8">
    <source>
        <dbReference type="ARBA" id="ARBA00029584"/>
    </source>
</evidence>
<proteinExistence type="inferred from homology"/>
<accession>A0A540KLG5</accession>
<evidence type="ECO:0000313" key="14">
    <source>
        <dbReference type="EMBL" id="TQD75009.1"/>
    </source>
</evidence>
<dbReference type="GO" id="GO:0009534">
    <property type="term" value="C:chloroplast thylakoid"/>
    <property type="evidence" value="ECO:0007669"/>
    <property type="project" value="UniProtKB-SubCell"/>
</dbReference>
<keyword evidence="4" id="KW-0934">Plastid</keyword>
<evidence type="ECO:0000313" key="15">
    <source>
        <dbReference type="Proteomes" id="UP000315295"/>
    </source>
</evidence>
<evidence type="ECO:0000256" key="1">
    <source>
        <dbReference type="ARBA" id="ARBA00002851"/>
    </source>
</evidence>
<dbReference type="SUPFAM" id="SSF55724">
    <property type="entry name" value="Mog1p/PsbP-like"/>
    <property type="match status" value="2"/>
</dbReference>
<evidence type="ECO:0000256" key="2">
    <source>
        <dbReference type="ARBA" id="ARBA00022528"/>
    </source>
</evidence>
<evidence type="ECO:0000256" key="4">
    <source>
        <dbReference type="ARBA" id="ARBA00022640"/>
    </source>
</evidence>
<evidence type="ECO:0000256" key="9">
    <source>
        <dbReference type="ARBA" id="ARBA00031606"/>
    </source>
</evidence>
<dbReference type="GO" id="GO:0019898">
    <property type="term" value="C:extrinsic component of membrane"/>
    <property type="evidence" value="ECO:0007669"/>
    <property type="project" value="InterPro"/>
</dbReference>
<keyword evidence="2" id="KW-0150">Chloroplast</keyword>
<gene>
    <name evidence="14" type="ORF">C1H46_039449</name>
</gene>
<reference evidence="14 15" key="1">
    <citation type="journal article" date="2019" name="G3 (Bethesda)">
        <title>Sequencing of a Wild Apple (Malus baccata) Genome Unravels the Differences Between Cultivated and Wild Apple Species Regarding Disease Resistance and Cold Tolerance.</title>
        <authorList>
            <person name="Chen X."/>
        </authorList>
    </citation>
    <scope>NUCLEOTIDE SEQUENCE [LARGE SCALE GENOMIC DNA]</scope>
    <source>
        <strain evidence="15">cv. Shandingzi</strain>
        <tissue evidence="14">Leaves</tissue>
    </source>
</reference>
<sequence length="285" mass="30690">MASTACFLHHHALTTAASARSSSSSQRQVVNINKHNQVVICRAQKQAAGQEEESGANVSRRLALTVLIGAVALGSKVSPADAAYGESANVFGKPKSNTDFLPYVGKGFKLSIPAKWNPSKEVEYPGQVLRYEDNFDTTTNVAVTITPTDKKSIGDYGPPEEFLTQVDYLLGKQAYFGKTDSEVDYLLGKQAYFGKTDSEGGFDSGAVATANILESSSQAVDGKQYYYISVLTRTADGDEGGKHQLITATVKDGKLYILKAQAGDKRWFKGARKFVENTATSFSVA</sequence>
<comment type="function">
    <text evidence="1">May be involved in the regulation of photosystem II.</text>
</comment>
<keyword evidence="6" id="KW-0793">Thylakoid</keyword>
<keyword evidence="5" id="KW-0809">Transit peptide</keyword>
<comment type="similarity">
    <text evidence="11">Belongs to the PsbP family.</text>
</comment>
<dbReference type="PANTHER" id="PTHR31407">
    <property type="match status" value="1"/>
</dbReference>
<dbReference type="STRING" id="106549.A0A540KLG5"/>
<dbReference type="EMBL" id="VIEB01001133">
    <property type="protein sequence ID" value="TQD75009.1"/>
    <property type="molecule type" value="Genomic_DNA"/>
</dbReference>
<dbReference type="GO" id="GO:0005509">
    <property type="term" value="F:calcium ion binding"/>
    <property type="evidence" value="ECO:0007669"/>
    <property type="project" value="InterPro"/>
</dbReference>
<dbReference type="Proteomes" id="UP000315295">
    <property type="component" value="Unassembled WGS sequence"/>
</dbReference>
<evidence type="ECO:0000256" key="6">
    <source>
        <dbReference type="ARBA" id="ARBA00023078"/>
    </source>
</evidence>
<comment type="subcellular location">
    <subcellularLocation>
        <location evidence="12">Plastid</location>
        <location evidence="12">Chloroplast thylakoid</location>
    </subcellularLocation>
</comment>
<keyword evidence="3" id="KW-0602">Photosynthesis</keyword>
<feature type="domain" description="PsbP C-terminal" evidence="13">
    <location>
        <begin position="100"/>
        <end position="284"/>
    </location>
</feature>